<dbReference type="Pfam" id="PF00400">
    <property type="entry name" value="WD40"/>
    <property type="match status" value="2"/>
</dbReference>
<evidence type="ECO:0000313" key="7">
    <source>
        <dbReference type="Proteomes" id="UP001447188"/>
    </source>
</evidence>
<feature type="region of interest" description="Disordered" evidence="4">
    <location>
        <begin position="743"/>
        <end position="827"/>
    </location>
</feature>
<accession>A0ABR3GLH3</accession>
<evidence type="ECO:0000259" key="5">
    <source>
        <dbReference type="Pfam" id="PF17120"/>
    </source>
</evidence>
<dbReference type="InterPro" id="IPR036322">
    <property type="entry name" value="WD40_repeat_dom_sf"/>
</dbReference>
<feature type="compositionally biased region" description="Low complexity" evidence="4">
    <location>
        <begin position="765"/>
        <end position="775"/>
    </location>
</feature>
<reference evidence="6 7" key="1">
    <citation type="submission" date="2024-02" db="EMBL/GenBank/DDBJ databases">
        <title>Discinaceae phylogenomics.</title>
        <authorList>
            <person name="Dirks A.C."/>
            <person name="James T.Y."/>
        </authorList>
    </citation>
    <scope>NUCLEOTIDE SEQUENCE [LARGE SCALE GENOMIC DNA]</scope>
    <source>
        <strain evidence="6 7">ACD0624</strain>
    </source>
</reference>
<dbReference type="EMBL" id="JBBBZM010000044">
    <property type="protein sequence ID" value="KAL0636770.1"/>
    <property type="molecule type" value="Genomic_DNA"/>
</dbReference>
<sequence>MGSLKTPLLKGNTSSAYDSPTFNLDMSIKVDAPVGSMSISPSSRDVVLASQLGLHIVDLDNPYDPPRFLPHLTAWSVADVQWSPHASHSHWVVSTSNQKAIVWNLALPSRKAIELVLHSHTRAITDINFNAHQPNVLATCSVDSFVHCWDLRTPRRPVMSFCDWFAGATQVKYNRQNEHILASSHDRYLYIWDTRKGMHAVRKITAHSTKIYGVDWNRTRPSGIVTCALDRTVKFWDYDQCPDDIPERVINTSFPVWRARHTPFGRGLLTMPQRDDTSLYLWDRRAKNDEPQEAVAKFEGHSDYVKEFLWRWRGGEREDAGDDREFQLVTWSLDKDIRLWSIDKEVMEKIGHDPKKKMRFRVTRRGAEYKTFRDEAAIVKTVTGSQKCLPVRGGMRHLPRLSISGMDTAGEAAKSGRRDSLFPSQGAGIRSGVISPQYGGSLGKQLSMAGLTIDTRVSARGSMREGGFMRAGRKKRKEINPITWMKGVKIGRRVAVNGVESEGRRNSAGRSGLFGVGWEIPETLGDEISLVGVKFPKINFEKVNIAARTCTVSLTGPWGADHKWVFLRADISFPHEYPSDGASLPAFKLERTNMILEKTIDEICMQLKRISQAHVGKKRVSLEPCLCYLLGERAEDAAWVGDSEDEGETSSDDEEGMVNLGGRDVEEEEIVGIVDINNQANVPLPKACGATWSNDGRLVCFFPPKEDRPGVKSLLSTFAVRDVDRLSRQSSNGRIWESFGRLYTASPSGRKGNNTMASEVDGDTSDGTYSTTSSSSDDDSDSISDGRLRPNMGWQLHEGIGKRFRGGSTDRSTQRSNGTGVKTMLGNAPRPKNVVVIHDMRGLLPAKRELGQGYQVYGDGAEVCQFNAGVAEKHGYDELADVWRLVEMVLRNEVPLELCTPQELGAGPGALDNRVLVMAKRASLVRGRRDSGLGLDLSDEEADELAEMEFWGRVKWGSHPLGGNWLVDELFTYFEKKADVQMLAMLSCVFCETEEPSGVEEGGGLRMPFDVSFLRFLGFYWFRPLTGGIIALQDAPPSSKNLSVSRDYFPNMSMARQAHSTNSISPNYHSATLTPIGAHGSYGSSNGTGHFGGDPTYPYSTGTTPPLHGYRLGSGEDVFHSLSSSPEVHHSRKSTSGMAANLRMAFGSGNAGSPPGTRRKMPSPAESMLGPFTTTSGVTWGAITTFGSGSKEDVNSDLTETSSDFAERSPIRITMMNHDKFDDEGNVNVPFLDPKKYRLFKSYRENYADLLYNWGLQIQRLEVLKYNGLKNAALEALEDEPVGFGRKITGEEKIWDGLEIGGHCSRCGAVLEGTGGARGECRSCKRRQVTMTCCVCDVIIKGLYVPCLQCGHVGHADCHEAWFAEDGVVECPTGCGCSCGTFVEGGFRFTSVPVVSPPREELIYVKREFDAYNDFLL</sequence>
<dbReference type="PANTHER" id="PTHR46170:SF1">
    <property type="entry name" value="GATOR COMPLEX PROTEIN WDR59"/>
    <property type="match status" value="1"/>
</dbReference>
<gene>
    <name evidence="6" type="ORF">Q9L58_004253</name>
</gene>
<keyword evidence="1 3" id="KW-0853">WD repeat</keyword>
<evidence type="ECO:0000313" key="6">
    <source>
        <dbReference type="EMBL" id="KAL0636770.1"/>
    </source>
</evidence>
<dbReference type="Gene3D" id="2.130.10.10">
    <property type="entry name" value="YVTN repeat-like/Quinoprotein amine dehydrogenase"/>
    <property type="match status" value="1"/>
</dbReference>
<evidence type="ECO:0000256" key="2">
    <source>
        <dbReference type="ARBA" id="ARBA00022737"/>
    </source>
</evidence>
<keyword evidence="2" id="KW-0677">Repeat</keyword>
<proteinExistence type="predicted"/>
<organism evidence="6 7">
    <name type="scientific">Discina gigas</name>
    <dbReference type="NCBI Taxonomy" id="1032678"/>
    <lineage>
        <taxon>Eukaryota</taxon>
        <taxon>Fungi</taxon>
        <taxon>Dikarya</taxon>
        <taxon>Ascomycota</taxon>
        <taxon>Pezizomycotina</taxon>
        <taxon>Pezizomycetes</taxon>
        <taxon>Pezizales</taxon>
        <taxon>Discinaceae</taxon>
        <taxon>Discina</taxon>
    </lineage>
</organism>
<feature type="domain" description="WDR59/RTC1-like RING zinc finger" evidence="5">
    <location>
        <begin position="1328"/>
        <end position="1381"/>
    </location>
</feature>
<dbReference type="SMART" id="SM00320">
    <property type="entry name" value="WD40"/>
    <property type="match status" value="5"/>
</dbReference>
<evidence type="ECO:0000256" key="3">
    <source>
        <dbReference type="PROSITE-ProRule" id="PRU00221"/>
    </source>
</evidence>
<protein>
    <recommendedName>
        <fullName evidence="5">WDR59/RTC1-like RING zinc finger domain-containing protein</fullName>
    </recommendedName>
</protein>
<dbReference type="InterPro" id="IPR015943">
    <property type="entry name" value="WD40/YVTN_repeat-like_dom_sf"/>
</dbReference>
<dbReference type="PANTHER" id="PTHR46170">
    <property type="entry name" value="GATOR COMPLEX PROTEIN WDR59"/>
    <property type="match status" value="1"/>
</dbReference>
<dbReference type="InterPro" id="IPR049567">
    <property type="entry name" value="WDR59-like"/>
</dbReference>
<evidence type="ECO:0000256" key="1">
    <source>
        <dbReference type="ARBA" id="ARBA00022574"/>
    </source>
</evidence>
<feature type="repeat" description="WD" evidence="3">
    <location>
        <begin position="204"/>
        <end position="237"/>
    </location>
</feature>
<keyword evidence="7" id="KW-1185">Reference proteome</keyword>
<dbReference type="InterPro" id="IPR049566">
    <property type="entry name" value="WDR59_RTC1-like_RING_Znf"/>
</dbReference>
<dbReference type="Proteomes" id="UP001447188">
    <property type="component" value="Unassembled WGS sequence"/>
</dbReference>
<feature type="compositionally biased region" description="Polar residues" evidence="4">
    <location>
        <begin position="809"/>
        <end position="820"/>
    </location>
</feature>
<dbReference type="PROSITE" id="PS50294">
    <property type="entry name" value="WD_REPEATS_REGION"/>
    <property type="match status" value="2"/>
</dbReference>
<name>A0ABR3GLH3_9PEZI</name>
<dbReference type="InterPro" id="IPR001680">
    <property type="entry name" value="WD40_rpt"/>
</dbReference>
<dbReference type="SUPFAM" id="SSF50978">
    <property type="entry name" value="WD40 repeat-like"/>
    <property type="match status" value="1"/>
</dbReference>
<dbReference type="Pfam" id="PF17120">
    <property type="entry name" value="zf-RING_16"/>
    <property type="match status" value="1"/>
</dbReference>
<dbReference type="PROSITE" id="PS50082">
    <property type="entry name" value="WD_REPEATS_2"/>
    <property type="match status" value="2"/>
</dbReference>
<feature type="compositionally biased region" description="Polar residues" evidence="4">
    <location>
        <begin position="745"/>
        <end position="757"/>
    </location>
</feature>
<feature type="repeat" description="WD" evidence="3">
    <location>
        <begin position="117"/>
        <end position="159"/>
    </location>
</feature>
<comment type="caution">
    <text evidence="6">The sequence shown here is derived from an EMBL/GenBank/DDBJ whole genome shotgun (WGS) entry which is preliminary data.</text>
</comment>
<evidence type="ECO:0000256" key="4">
    <source>
        <dbReference type="SAM" id="MobiDB-lite"/>
    </source>
</evidence>